<evidence type="ECO:0000313" key="3">
    <source>
        <dbReference type="EMBL" id="TCT06818.1"/>
    </source>
</evidence>
<feature type="domain" description="UspA" evidence="2">
    <location>
        <begin position="17"/>
        <end position="137"/>
    </location>
</feature>
<keyword evidence="4" id="KW-1185">Reference proteome</keyword>
<dbReference type="InterPro" id="IPR006016">
    <property type="entry name" value="UspA"/>
</dbReference>
<dbReference type="OrthoDB" id="5564966at2"/>
<organism evidence="3 4">
    <name type="scientific">Aquabacter spiritensis</name>
    <dbReference type="NCBI Taxonomy" id="933073"/>
    <lineage>
        <taxon>Bacteria</taxon>
        <taxon>Pseudomonadati</taxon>
        <taxon>Pseudomonadota</taxon>
        <taxon>Alphaproteobacteria</taxon>
        <taxon>Hyphomicrobiales</taxon>
        <taxon>Xanthobacteraceae</taxon>
        <taxon>Aquabacter</taxon>
    </lineage>
</organism>
<dbReference type="PANTHER" id="PTHR46268:SF6">
    <property type="entry name" value="UNIVERSAL STRESS PROTEIN UP12"/>
    <property type="match status" value="1"/>
</dbReference>
<dbReference type="CDD" id="cd00293">
    <property type="entry name" value="USP-like"/>
    <property type="match status" value="1"/>
</dbReference>
<dbReference type="RefSeq" id="WP_132030291.1">
    <property type="nucleotide sequence ID" value="NZ_SMAI01000002.1"/>
</dbReference>
<sequence length="289" mass="30877">MSYLIGYAPDRGGMDALAVGRMMALAGDVPVTVCVVTPETWGYPSPAAVDAEYKQFLDQYAQKALARARAYIGDKVKADYMVVAADSASKGLSRVANEMNAYLTIVGSARDGKKMRAGLGSTASGVLAGTKCPTVMAPLGYASHAPRRLERVTCAFSDDREGASTVAVAVDLARQHKVPLRLVTFVVRDRQMYPSDVGYHAENMVANTWRKQATDAQKAALAELPEGIEASCAIGDGPDWRRAIDSVGWAWGDVLVAGAHHESGITAFLFGSTFTRLLRYVSVPIVAVD</sequence>
<dbReference type="EMBL" id="SMAI01000002">
    <property type="protein sequence ID" value="TCT06818.1"/>
    <property type="molecule type" value="Genomic_DNA"/>
</dbReference>
<protein>
    <submittedName>
        <fullName evidence="3">Nucleotide-binding universal stress UspA family protein</fullName>
    </submittedName>
</protein>
<evidence type="ECO:0000256" key="1">
    <source>
        <dbReference type="ARBA" id="ARBA00008791"/>
    </source>
</evidence>
<dbReference type="PANTHER" id="PTHR46268">
    <property type="entry name" value="STRESS RESPONSE PROTEIN NHAX"/>
    <property type="match status" value="1"/>
</dbReference>
<feature type="domain" description="UspA" evidence="2">
    <location>
        <begin position="150"/>
        <end position="288"/>
    </location>
</feature>
<accession>A0A4V2UYC3</accession>
<evidence type="ECO:0000259" key="2">
    <source>
        <dbReference type="Pfam" id="PF00582"/>
    </source>
</evidence>
<gene>
    <name evidence="3" type="ORF">EDC64_102298</name>
</gene>
<reference evidence="3 4" key="1">
    <citation type="submission" date="2019-03" db="EMBL/GenBank/DDBJ databases">
        <title>Genomic Encyclopedia of Type Strains, Phase IV (KMG-IV): sequencing the most valuable type-strain genomes for metagenomic binning, comparative biology and taxonomic classification.</title>
        <authorList>
            <person name="Goeker M."/>
        </authorList>
    </citation>
    <scope>NUCLEOTIDE SEQUENCE [LARGE SCALE GENOMIC DNA]</scope>
    <source>
        <strain evidence="3 4">DSM 9035</strain>
    </source>
</reference>
<dbReference type="Gene3D" id="3.40.50.12370">
    <property type="match status" value="1"/>
</dbReference>
<name>A0A4V2UYC3_9HYPH</name>
<dbReference type="AlphaFoldDB" id="A0A4V2UYC3"/>
<evidence type="ECO:0000313" key="4">
    <source>
        <dbReference type="Proteomes" id="UP000294664"/>
    </source>
</evidence>
<comment type="caution">
    <text evidence="3">The sequence shown here is derived from an EMBL/GenBank/DDBJ whole genome shotgun (WGS) entry which is preliminary data.</text>
</comment>
<proteinExistence type="inferred from homology"/>
<comment type="similarity">
    <text evidence="1">Belongs to the universal stress protein A family.</text>
</comment>
<dbReference type="Pfam" id="PF00582">
    <property type="entry name" value="Usp"/>
    <property type="match status" value="2"/>
</dbReference>
<dbReference type="SUPFAM" id="SSF52402">
    <property type="entry name" value="Adenine nucleotide alpha hydrolases-like"/>
    <property type="match status" value="2"/>
</dbReference>
<dbReference type="Proteomes" id="UP000294664">
    <property type="component" value="Unassembled WGS sequence"/>
</dbReference>